<protein>
    <submittedName>
        <fullName evidence="3">Uncharacterized protein</fullName>
    </submittedName>
</protein>
<dbReference type="STRING" id="1381753.V2XW73"/>
<keyword evidence="2" id="KW-0812">Transmembrane</keyword>
<feature type="compositionally biased region" description="Basic and acidic residues" evidence="1">
    <location>
        <begin position="218"/>
        <end position="232"/>
    </location>
</feature>
<dbReference type="OrthoDB" id="3249582at2759"/>
<feature type="compositionally biased region" description="Polar residues" evidence="1">
    <location>
        <begin position="309"/>
        <end position="319"/>
    </location>
</feature>
<reference evidence="3 4" key="1">
    <citation type="journal article" date="2014" name="BMC Genomics">
        <title>Genome and secretome analysis of the hemibiotrophic fungal pathogen, Moniliophthora roreri, which causes frosty pod rot disease of cacao: mechanisms of the biotrophic and necrotrophic phases.</title>
        <authorList>
            <person name="Meinhardt L.W."/>
            <person name="Costa G.G.L."/>
            <person name="Thomazella D.P.T."/>
            <person name="Teixeira P.J.P.L."/>
            <person name="Carazzolle M.F."/>
            <person name="Schuster S.C."/>
            <person name="Carlson J.E."/>
            <person name="Guiltinan M.J."/>
            <person name="Mieczkowski P."/>
            <person name="Farmer A."/>
            <person name="Ramaraj T."/>
            <person name="Crozier J."/>
            <person name="Davis R.E."/>
            <person name="Shao J."/>
            <person name="Melnick R.L."/>
            <person name="Pereira G.A.G."/>
            <person name="Bailey B.A."/>
        </authorList>
    </citation>
    <scope>NUCLEOTIDE SEQUENCE [LARGE SCALE GENOMIC DNA]</scope>
    <source>
        <strain evidence="3 4">MCA 2997</strain>
    </source>
</reference>
<feature type="compositionally biased region" description="Polar residues" evidence="1">
    <location>
        <begin position="206"/>
        <end position="216"/>
    </location>
</feature>
<dbReference type="AlphaFoldDB" id="V2XW73"/>
<comment type="caution">
    <text evidence="3">The sequence shown here is derived from an EMBL/GenBank/DDBJ whole genome shotgun (WGS) entry which is preliminary data.</text>
</comment>
<feature type="transmembrane region" description="Helical" evidence="2">
    <location>
        <begin position="60"/>
        <end position="81"/>
    </location>
</feature>
<name>V2XW73_MONRO</name>
<dbReference type="Proteomes" id="UP000017559">
    <property type="component" value="Unassembled WGS sequence"/>
</dbReference>
<keyword evidence="2" id="KW-1133">Transmembrane helix</keyword>
<feature type="compositionally biased region" description="Basic and acidic residues" evidence="1">
    <location>
        <begin position="268"/>
        <end position="289"/>
    </location>
</feature>
<evidence type="ECO:0000256" key="2">
    <source>
        <dbReference type="SAM" id="Phobius"/>
    </source>
</evidence>
<keyword evidence="4" id="KW-1185">Reference proteome</keyword>
<gene>
    <name evidence="3" type="ORF">Moror_6327</name>
</gene>
<dbReference type="HOGENOM" id="CLU_063499_0_0_1"/>
<dbReference type="EMBL" id="AWSO01000035">
    <property type="protein sequence ID" value="ESK97106.1"/>
    <property type="molecule type" value="Genomic_DNA"/>
</dbReference>
<dbReference type="KEGG" id="mrr:Moror_6327"/>
<proteinExistence type="predicted"/>
<accession>V2XW73</accession>
<evidence type="ECO:0000256" key="1">
    <source>
        <dbReference type="SAM" id="MobiDB-lite"/>
    </source>
</evidence>
<feature type="transmembrane region" description="Helical" evidence="2">
    <location>
        <begin position="20"/>
        <end position="48"/>
    </location>
</feature>
<keyword evidence="2" id="KW-0472">Membrane</keyword>
<feature type="transmembrane region" description="Helical" evidence="2">
    <location>
        <begin position="151"/>
        <end position="174"/>
    </location>
</feature>
<sequence>MPKLYLKEVIFGGQTFCCCLPVRLGVICMSFLGILFGGVLSIVLWFEVAHTPNMESSDKAAFVIAGLVQTVLLVASMLGFIGAIVRKQVFVQMYAYIIYVHFVINVAVAGYLLYVVTHFSSTAIEKACQGTVQDAGAQEQCSDFLRTGRGIFIAIAAIVLITELYGALIVARYVRQIKGEKRTARHSRLQVMQENEFRMRNRHSKGLSSASGTSPADFSRDFDPYDDVDNHHGPSSSRGNLGGGATRDSHQYERVPDVEDGYGGGSWTHERISEEEKARMKQLDEEAASRYEGPLRNPFEDEDAGKDANISTHTLSSPGNIDGLPKYALTDPGAQTGHPTNSS</sequence>
<feature type="transmembrane region" description="Helical" evidence="2">
    <location>
        <begin position="93"/>
        <end position="114"/>
    </location>
</feature>
<feature type="compositionally biased region" description="Basic and acidic residues" evidence="1">
    <location>
        <begin position="247"/>
        <end position="257"/>
    </location>
</feature>
<evidence type="ECO:0000313" key="3">
    <source>
        <dbReference type="EMBL" id="ESK97106.1"/>
    </source>
</evidence>
<organism evidence="3 4">
    <name type="scientific">Moniliophthora roreri (strain MCA 2997)</name>
    <name type="common">Cocoa frosty pod rot fungus</name>
    <name type="synonym">Crinipellis roreri</name>
    <dbReference type="NCBI Taxonomy" id="1381753"/>
    <lineage>
        <taxon>Eukaryota</taxon>
        <taxon>Fungi</taxon>
        <taxon>Dikarya</taxon>
        <taxon>Basidiomycota</taxon>
        <taxon>Agaricomycotina</taxon>
        <taxon>Agaricomycetes</taxon>
        <taxon>Agaricomycetidae</taxon>
        <taxon>Agaricales</taxon>
        <taxon>Marasmiineae</taxon>
        <taxon>Marasmiaceae</taxon>
        <taxon>Moniliophthora</taxon>
    </lineage>
</organism>
<evidence type="ECO:0000313" key="4">
    <source>
        <dbReference type="Proteomes" id="UP000017559"/>
    </source>
</evidence>
<feature type="region of interest" description="Disordered" evidence="1">
    <location>
        <begin position="200"/>
        <end position="343"/>
    </location>
</feature>